<protein>
    <submittedName>
        <fullName evidence="1">Uncharacterized protein</fullName>
    </submittedName>
</protein>
<comment type="caution">
    <text evidence="1">The sequence shown here is derived from an EMBL/GenBank/DDBJ whole genome shotgun (WGS) entry which is preliminary data.</text>
</comment>
<gene>
    <name evidence="1" type="ORF">HMPREF9372_1247</name>
</gene>
<organism evidence="1 2">
    <name type="scientific">Sporosarcina newyorkensis 2681</name>
    <dbReference type="NCBI Taxonomy" id="1027292"/>
    <lineage>
        <taxon>Bacteria</taxon>
        <taxon>Bacillati</taxon>
        <taxon>Bacillota</taxon>
        <taxon>Bacilli</taxon>
        <taxon>Bacillales</taxon>
        <taxon>Caryophanaceae</taxon>
        <taxon>Sporosarcina</taxon>
    </lineage>
</organism>
<evidence type="ECO:0000313" key="1">
    <source>
        <dbReference type="EMBL" id="EGQ26706.1"/>
    </source>
</evidence>
<proteinExistence type="predicted"/>
<dbReference type="HOGENOM" id="CLU_1048590_0_0_9"/>
<dbReference type="Proteomes" id="UP000005316">
    <property type="component" value="Unassembled WGS sequence"/>
</dbReference>
<dbReference type="RefSeq" id="WP_009766114.1">
    <property type="nucleotide sequence ID" value="NZ_GL982997.1"/>
</dbReference>
<dbReference type="OrthoDB" id="2667109at2"/>
<dbReference type="eggNOG" id="ENOG50338RT">
    <property type="taxonomic scope" value="Bacteria"/>
</dbReference>
<name>F9DR17_9BACL</name>
<sequence length="265" mass="30112">MGSAVRLSKGTLATSFESLYEVPNDRVAILKSIILTNLTNTAQTVSLKLAGAYVLRDKIISAGESFQTSVFDQVIVSEETIDGVSSQSDAVDFYISGKLLLPQDITSETQWMQEQWEAWWRAHPEVFEVAWDAWMQGKTREPDGAFYTEWKNWLDNIQEITGETADLVPWSIFNQHKADLFAHGDVVNTYRFGKDHKGMFTTIEWHRPDGTLAKKSVLSGGNSPNYEKRTVKYYESDGETIQTVVEYEQVYNETGDWIKEVIVSE</sequence>
<reference evidence="1 2" key="1">
    <citation type="submission" date="2011-04" db="EMBL/GenBank/DDBJ databases">
        <authorList>
            <person name="Muzny D."/>
            <person name="Qin X."/>
            <person name="Deng J."/>
            <person name="Jiang H."/>
            <person name="Liu Y."/>
            <person name="Qu J."/>
            <person name="Song X.-Z."/>
            <person name="Zhang L."/>
            <person name="Thornton R."/>
            <person name="Coyle M."/>
            <person name="Francisco L."/>
            <person name="Jackson L."/>
            <person name="Javaid M."/>
            <person name="Korchina V."/>
            <person name="Kovar C."/>
            <person name="Mata R."/>
            <person name="Mathew T."/>
            <person name="Ngo R."/>
            <person name="Nguyen L."/>
            <person name="Nguyen N."/>
            <person name="Okwuonu G."/>
            <person name="Ongeri F."/>
            <person name="Pham C."/>
            <person name="Simmons D."/>
            <person name="Wilczek-Boney K."/>
            <person name="Hale W."/>
            <person name="Jakkamsetti A."/>
            <person name="Pham P."/>
            <person name="Ruth R."/>
            <person name="San Lucas F."/>
            <person name="Warren J."/>
            <person name="Zhang J."/>
            <person name="Zhao Z."/>
            <person name="Zhou C."/>
            <person name="Zhu D."/>
            <person name="Lee S."/>
            <person name="Bess C."/>
            <person name="Blankenburg K."/>
            <person name="Forbes L."/>
            <person name="Fu Q."/>
            <person name="Gubbala S."/>
            <person name="Hirani K."/>
            <person name="Jayaseelan J.C."/>
            <person name="Lara F."/>
            <person name="Munidasa M."/>
            <person name="Palculict T."/>
            <person name="Patil S."/>
            <person name="Pu L.-L."/>
            <person name="Saada N."/>
            <person name="Tang L."/>
            <person name="Weissenberger G."/>
            <person name="Zhu Y."/>
            <person name="Hemphill L."/>
            <person name="Shang Y."/>
            <person name="Youmans B."/>
            <person name="Ayvaz T."/>
            <person name="Ross M."/>
            <person name="Santibanez J."/>
            <person name="Aqrawi P."/>
            <person name="Gross S."/>
            <person name="Joshi V."/>
            <person name="Fowler G."/>
            <person name="Nazareth L."/>
            <person name="Reid J."/>
            <person name="Worley K."/>
            <person name="Petrosino J."/>
            <person name="Highlander S."/>
            <person name="Gibbs R."/>
        </authorList>
    </citation>
    <scope>NUCLEOTIDE SEQUENCE [LARGE SCALE GENOMIC DNA]</scope>
    <source>
        <strain evidence="1 2">2681</strain>
    </source>
</reference>
<dbReference type="EMBL" id="AFPZ01000034">
    <property type="protein sequence ID" value="EGQ26706.1"/>
    <property type="molecule type" value="Genomic_DNA"/>
</dbReference>
<dbReference type="AlphaFoldDB" id="F9DR17"/>
<accession>F9DR17</accession>
<evidence type="ECO:0000313" key="2">
    <source>
        <dbReference type="Proteomes" id="UP000005316"/>
    </source>
</evidence>